<reference evidence="15" key="1">
    <citation type="submission" date="2018-03" db="EMBL/GenBank/DDBJ databases">
        <title>A comparative analysis of the Nautiliaceae.</title>
        <authorList>
            <person name="Grosche A."/>
            <person name="Smedile F."/>
            <person name="Vetriani C."/>
        </authorList>
    </citation>
    <scope>NUCLEOTIDE SEQUENCE [LARGE SCALE GENOMIC DNA]</scope>
    <source>
        <strain evidence="15">TB6</strain>
    </source>
</reference>
<keyword evidence="3" id="KW-1003">Cell membrane</keyword>
<keyword evidence="5" id="KW-0547">Nucleotide-binding</keyword>
<dbReference type="SUPFAM" id="SSF52540">
    <property type="entry name" value="P-loop containing nucleoside triphosphate hydrolases"/>
    <property type="match status" value="1"/>
</dbReference>
<dbReference type="InterPro" id="IPR003593">
    <property type="entry name" value="AAA+_ATPase"/>
</dbReference>
<keyword evidence="2" id="KW-0813">Transport</keyword>
<dbReference type="InterPro" id="IPR011527">
    <property type="entry name" value="ABC1_TM_dom"/>
</dbReference>
<dbReference type="EMBL" id="CP027432">
    <property type="protein sequence ID" value="QCI29082.1"/>
    <property type="molecule type" value="Genomic_DNA"/>
</dbReference>
<evidence type="ECO:0000256" key="9">
    <source>
        <dbReference type="SAM" id="Phobius"/>
    </source>
</evidence>
<dbReference type="EMBL" id="RJVK01000004">
    <property type="protein sequence ID" value="ROR39097.1"/>
    <property type="molecule type" value="Genomic_DNA"/>
</dbReference>
<evidence type="ECO:0000256" key="2">
    <source>
        <dbReference type="ARBA" id="ARBA00022448"/>
    </source>
</evidence>
<protein>
    <submittedName>
        <fullName evidence="12">ABC transporter ATP-binding protein</fullName>
    </submittedName>
    <submittedName>
        <fullName evidence="13">Subfamily B ATP-binding cassette protein MsbA</fullName>
    </submittedName>
</protein>
<dbReference type="PANTHER" id="PTHR43394:SF1">
    <property type="entry name" value="ATP-BINDING CASSETTE SUB-FAMILY B MEMBER 10, MITOCHONDRIAL"/>
    <property type="match status" value="1"/>
</dbReference>
<feature type="transmembrane region" description="Helical" evidence="9">
    <location>
        <begin position="160"/>
        <end position="178"/>
    </location>
</feature>
<dbReference type="GO" id="GO:0015421">
    <property type="term" value="F:ABC-type oligopeptide transporter activity"/>
    <property type="evidence" value="ECO:0007669"/>
    <property type="project" value="TreeGrafter"/>
</dbReference>
<evidence type="ECO:0000313" key="15">
    <source>
        <dbReference type="Proteomes" id="UP000298805"/>
    </source>
</evidence>
<sequence length="566" mass="64260">MLNFLKKYLPFYKKHKFKIIIAILGMIIASASTAAIAYLVKPVLDEIFIKKNEHMLMILPIGIILSYFLKGLGNYLSTYYIGYVGRDIVKEIREQFLAKLFTMDLDFFRKNHSGTLISRTINDIDKILSAVSTQMANLIKNFLSIIFLSAVVIYQNPRLAAFLLIVVPLIVIPVQKISKKVKKIAKESQKKTATLTRHLSEIFKNIETIKAYNADTYELNIFKTRNDEFLKIDLHTVKTKAMLIPILETTSALMAAIIIYVGGKEVIHGEMTTGAFFSFLTALFMLTDPIRRLSTTLSNIQIAIAAQERIEKIMKQKPKIISGKLSLKKIDTIEFKEVFLKYGKKTALKNINYKAQRPKIVGLVGDSGGGKSSFVSLILRFYDVNKGKLLINNKDIKDYKIKDLREKIAYIPQNVHIFNNTIAHNIAYGKEIDEEKIKEALKKANLLEFVESLPDGIYTKLQENGSNLSGGQRQRIAIARALYTNPDVLILDEATSALDNKSEAVIMKTIENLRDKLIFIVAHRLSTVENADEILVFKEGEIVCRGKKEELLDSCEEFKRLYNKNV</sequence>
<dbReference type="Proteomes" id="UP000298805">
    <property type="component" value="Chromosome"/>
</dbReference>
<organism evidence="13 14">
    <name type="scientific">Caminibacter pacificus</name>
    <dbReference type="NCBI Taxonomy" id="1424653"/>
    <lineage>
        <taxon>Bacteria</taxon>
        <taxon>Pseudomonadati</taxon>
        <taxon>Campylobacterota</taxon>
        <taxon>Epsilonproteobacteria</taxon>
        <taxon>Nautiliales</taxon>
        <taxon>Nautiliaceae</taxon>
        <taxon>Caminibacter</taxon>
    </lineage>
</organism>
<dbReference type="PROSITE" id="PS50929">
    <property type="entry name" value="ABC_TM1F"/>
    <property type="match status" value="1"/>
</dbReference>
<reference evidence="12" key="3">
    <citation type="submission" date="2019-06" db="EMBL/GenBank/DDBJ databases">
        <title>A comparative analysis of the Nautiliaceae.</title>
        <authorList>
            <person name="Grosche A."/>
            <person name="Smedile F."/>
            <person name="Vetriani C."/>
        </authorList>
    </citation>
    <scope>NUCLEOTIDE SEQUENCE</scope>
    <source>
        <strain evidence="12">TB6</strain>
    </source>
</reference>
<comment type="subcellular location">
    <subcellularLocation>
        <location evidence="1">Cell membrane</location>
        <topology evidence="1">Multi-pass membrane protein</topology>
    </subcellularLocation>
</comment>
<dbReference type="CDD" id="cd18552">
    <property type="entry name" value="ABC_6TM_MsbA_like"/>
    <property type="match status" value="1"/>
</dbReference>
<dbReference type="RefSeq" id="WP_123352976.1">
    <property type="nucleotide sequence ID" value="NZ_CP027432.2"/>
</dbReference>
<feature type="domain" description="ABC transmembrane type-1" evidence="11">
    <location>
        <begin position="20"/>
        <end position="301"/>
    </location>
</feature>
<feature type="transmembrane region" description="Helical" evidence="9">
    <location>
        <begin position="52"/>
        <end position="69"/>
    </location>
</feature>
<dbReference type="PROSITE" id="PS50893">
    <property type="entry name" value="ABC_TRANSPORTER_2"/>
    <property type="match status" value="1"/>
</dbReference>
<proteinExistence type="predicted"/>
<dbReference type="AlphaFoldDB" id="A0AAJ4RBQ8"/>
<accession>A0AAJ4RBQ8</accession>
<feature type="transmembrane region" description="Helical" evidence="9">
    <location>
        <begin position="241"/>
        <end position="261"/>
    </location>
</feature>
<keyword evidence="7 9" id="KW-1133">Transmembrane helix</keyword>
<evidence type="ECO:0000256" key="7">
    <source>
        <dbReference type="ARBA" id="ARBA00022989"/>
    </source>
</evidence>
<evidence type="ECO:0000259" key="10">
    <source>
        <dbReference type="PROSITE" id="PS50893"/>
    </source>
</evidence>
<dbReference type="InterPro" id="IPR003439">
    <property type="entry name" value="ABC_transporter-like_ATP-bd"/>
</dbReference>
<evidence type="ECO:0000256" key="6">
    <source>
        <dbReference type="ARBA" id="ARBA00022840"/>
    </source>
</evidence>
<dbReference type="Proteomes" id="UP000272781">
    <property type="component" value="Unassembled WGS sequence"/>
</dbReference>
<dbReference type="InterPro" id="IPR017871">
    <property type="entry name" value="ABC_transporter-like_CS"/>
</dbReference>
<evidence type="ECO:0000259" key="11">
    <source>
        <dbReference type="PROSITE" id="PS50929"/>
    </source>
</evidence>
<dbReference type="GO" id="GO:0005886">
    <property type="term" value="C:plasma membrane"/>
    <property type="evidence" value="ECO:0007669"/>
    <property type="project" value="UniProtKB-SubCell"/>
</dbReference>
<evidence type="ECO:0000313" key="14">
    <source>
        <dbReference type="Proteomes" id="UP000272781"/>
    </source>
</evidence>
<evidence type="ECO:0000313" key="12">
    <source>
        <dbReference type="EMBL" id="QCI29082.1"/>
    </source>
</evidence>
<feature type="transmembrane region" description="Helical" evidence="9">
    <location>
        <begin position="138"/>
        <end position="154"/>
    </location>
</feature>
<keyword evidence="15" id="KW-1185">Reference proteome</keyword>
<dbReference type="GO" id="GO:0005524">
    <property type="term" value="F:ATP binding"/>
    <property type="evidence" value="ECO:0007669"/>
    <property type="project" value="UniProtKB-KW"/>
</dbReference>
<dbReference type="Pfam" id="PF00664">
    <property type="entry name" value="ABC_membrane"/>
    <property type="match status" value="1"/>
</dbReference>
<dbReference type="GO" id="GO:0016887">
    <property type="term" value="F:ATP hydrolysis activity"/>
    <property type="evidence" value="ECO:0007669"/>
    <property type="project" value="InterPro"/>
</dbReference>
<dbReference type="PANTHER" id="PTHR43394">
    <property type="entry name" value="ATP-DEPENDENT PERMEASE MDL1, MITOCHONDRIAL"/>
    <property type="match status" value="1"/>
</dbReference>
<feature type="domain" description="ABC transporter" evidence="10">
    <location>
        <begin position="333"/>
        <end position="564"/>
    </location>
</feature>
<evidence type="ECO:0000256" key="1">
    <source>
        <dbReference type="ARBA" id="ARBA00004651"/>
    </source>
</evidence>
<dbReference type="FunFam" id="3.40.50.300:FF:000221">
    <property type="entry name" value="Multidrug ABC transporter ATP-binding protein"/>
    <property type="match status" value="1"/>
</dbReference>
<keyword evidence="4 9" id="KW-0812">Transmembrane</keyword>
<evidence type="ECO:0000256" key="8">
    <source>
        <dbReference type="ARBA" id="ARBA00023136"/>
    </source>
</evidence>
<gene>
    <name evidence="12" type="ORF">C6V80_08955</name>
    <name evidence="13" type="ORF">EDC58_1595</name>
</gene>
<dbReference type="PROSITE" id="PS00211">
    <property type="entry name" value="ABC_TRANSPORTER_1"/>
    <property type="match status" value="1"/>
</dbReference>
<evidence type="ECO:0000256" key="4">
    <source>
        <dbReference type="ARBA" id="ARBA00022692"/>
    </source>
</evidence>
<keyword evidence="8 9" id="KW-0472">Membrane</keyword>
<reference evidence="13 14" key="2">
    <citation type="submission" date="2018-11" db="EMBL/GenBank/DDBJ databases">
        <title>Genomic Encyclopedia of Type Strains, Phase IV (KMG-IV): sequencing the most valuable type-strain genomes for metagenomic binning, comparative biology and taxonomic classification.</title>
        <authorList>
            <person name="Goeker M."/>
        </authorList>
    </citation>
    <scope>NUCLEOTIDE SEQUENCE [LARGE SCALE GENOMIC DNA]</scope>
    <source>
        <strain evidence="13 14">DSM 27783</strain>
    </source>
</reference>
<dbReference type="Pfam" id="PF00005">
    <property type="entry name" value="ABC_tran"/>
    <property type="match status" value="1"/>
</dbReference>
<keyword evidence="6 13" id="KW-0067">ATP-binding</keyword>
<dbReference type="SUPFAM" id="SSF90123">
    <property type="entry name" value="ABC transporter transmembrane region"/>
    <property type="match status" value="1"/>
</dbReference>
<dbReference type="Gene3D" id="3.40.50.300">
    <property type="entry name" value="P-loop containing nucleotide triphosphate hydrolases"/>
    <property type="match status" value="1"/>
</dbReference>
<dbReference type="SMART" id="SM00382">
    <property type="entry name" value="AAA"/>
    <property type="match status" value="1"/>
</dbReference>
<dbReference type="InterPro" id="IPR039421">
    <property type="entry name" value="Type_1_exporter"/>
</dbReference>
<dbReference type="Gene3D" id="1.20.1560.10">
    <property type="entry name" value="ABC transporter type 1, transmembrane domain"/>
    <property type="match status" value="1"/>
</dbReference>
<dbReference type="InterPro" id="IPR027417">
    <property type="entry name" value="P-loop_NTPase"/>
</dbReference>
<evidence type="ECO:0000256" key="3">
    <source>
        <dbReference type="ARBA" id="ARBA00022475"/>
    </source>
</evidence>
<evidence type="ECO:0000256" key="5">
    <source>
        <dbReference type="ARBA" id="ARBA00022741"/>
    </source>
</evidence>
<name>A0AAJ4RBQ8_9BACT</name>
<feature type="transmembrane region" description="Helical" evidence="9">
    <location>
        <begin position="20"/>
        <end position="40"/>
    </location>
</feature>
<dbReference type="InterPro" id="IPR036640">
    <property type="entry name" value="ABC1_TM_sf"/>
</dbReference>
<evidence type="ECO:0000313" key="13">
    <source>
        <dbReference type="EMBL" id="ROR39097.1"/>
    </source>
</evidence>